<dbReference type="InterPro" id="IPR011335">
    <property type="entry name" value="Restrct_endonuc-II-like"/>
</dbReference>
<dbReference type="EMBL" id="QORO01000001">
    <property type="protein sequence ID" value="RCK62148.1"/>
    <property type="molecule type" value="Genomic_DNA"/>
</dbReference>
<evidence type="ECO:0000256" key="2">
    <source>
        <dbReference type="HAMAP-Rule" id="MF_00048"/>
    </source>
</evidence>
<dbReference type="SUPFAM" id="SSF52980">
    <property type="entry name" value="Restriction endonuclease-like"/>
    <property type="match status" value="1"/>
</dbReference>
<dbReference type="NCBIfam" id="NF009154">
    <property type="entry name" value="PRK12497.3-3"/>
    <property type="match status" value="1"/>
</dbReference>
<evidence type="ECO:0000256" key="1">
    <source>
        <dbReference type="ARBA" id="ARBA00006738"/>
    </source>
</evidence>
<protein>
    <recommendedName>
        <fullName evidence="2">UPF0102 protein DTO57_01960</fullName>
    </recommendedName>
</protein>
<dbReference type="InterPro" id="IPR011856">
    <property type="entry name" value="tRNA_endonuc-like_dom_sf"/>
</dbReference>
<keyword evidence="4" id="KW-1185">Reference proteome</keyword>
<accession>A0A367Y8J1</accession>
<dbReference type="InterPro" id="IPR003509">
    <property type="entry name" value="UPF0102_YraN-like"/>
</dbReference>
<evidence type="ECO:0000313" key="3">
    <source>
        <dbReference type="EMBL" id="RCK62148.1"/>
    </source>
</evidence>
<dbReference type="Proteomes" id="UP000253508">
    <property type="component" value="Unassembled WGS sequence"/>
</dbReference>
<name>A0A367Y8J1_9MICO</name>
<dbReference type="CDD" id="cd20736">
    <property type="entry name" value="PoNe_Nuclease"/>
    <property type="match status" value="1"/>
</dbReference>
<comment type="caution">
    <text evidence="3">The sequence shown here is derived from an EMBL/GenBank/DDBJ whole genome shotgun (WGS) entry which is preliminary data.</text>
</comment>
<proteinExistence type="inferred from homology"/>
<dbReference type="PANTHER" id="PTHR34039">
    <property type="entry name" value="UPF0102 PROTEIN YRAN"/>
    <property type="match status" value="1"/>
</dbReference>
<dbReference type="RefSeq" id="WP_114117248.1">
    <property type="nucleotide sequence ID" value="NZ_BMHU01000001.1"/>
</dbReference>
<gene>
    <name evidence="3" type="ORF">DTO57_01960</name>
</gene>
<dbReference type="OrthoDB" id="9794876at2"/>
<comment type="similarity">
    <text evidence="1 2">Belongs to the UPF0102 family.</text>
</comment>
<dbReference type="NCBIfam" id="NF009150">
    <property type="entry name" value="PRK12497.1-3"/>
    <property type="match status" value="1"/>
</dbReference>
<dbReference type="AlphaFoldDB" id="A0A367Y8J1"/>
<dbReference type="GO" id="GO:0003676">
    <property type="term" value="F:nucleic acid binding"/>
    <property type="evidence" value="ECO:0007669"/>
    <property type="project" value="InterPro"/>
</dbReference>
<dbReference type="Gene3D" id="3.40.1350.10">
    <property type="match status" value="1"/>
</dbReference>
<evidence type="ECO:0000313" key="4">
    <source>
        <dbReference type="Proteomes" id="UP000253508"/>
    </source>
</evidence>
<reference evidence="3 4" key="1">
    <citation type="submission" date="2018-07" db="EMBL/GenBank/DDBJ databases">
        <title>Microbacterium endoborsara sp. nov., a novel actinobacterium isolated from Borszczowia aralocaspica.</title>
        <authorList>
            <person name="An D."/>
        </authorList>
    </citation>
    <scope>NUCLEOTIDE SEQUENCE [LARGE SCALE GENOMIC DNA]</scope>
    <source>
        <strain evidence="3 4">C1.15228</strain>
    </source>
</reference>
<dbReference type="HAMAP" id="MF_00048">
    <property type="entry name" value="UPF0102"/>
    <property type="match status" value="1"/>
</dbReference>
<sequence>MSHNTTLGRAGEQRAADYLQGRGFDVVDRNWRCSAGEIDLVATHGDVLAIVEVKTRSNKRYGHPLEALDRAKVDRLWRLALMWARTHPETARGRRIRVDAVAVIGADPDTASVEHLAGLS</sequence>
<organism evidence="3 4">
    <name type="scientific">Microbacterium sorbitolivorans</name>
    <dbReference type="NCBI Taxonomy" id="1867410"/>
    <lineage>
        <taxon>Bacteria</taxon>
        <taxon>Bacillati</taxon>
        <taxon>Actinomycetota</taxon>
        <taxon>Actinomycetes</taxon>
        <taxon>Micrococcales</taxon>
        <taxon>Microbacteriaceae</taxon>
        <taxon>Microbacterium</taxon>
    </lineage>
</organism>
<dbReference type="PANTHER" id="PTHR34039:SF1">
    <property type="entry name" value="UPF0102 PROTEIN YRAN"/>
    <property type="match status" value="1"/>
</dbReference>
<dbReference type="Pfam" id="PF02021">
    <property type="entry name" value="UPF0102"/>
    <property type="match status" value="1"/>
</dbReference>